<dbReference type="InterPro" id="IPR009045">
    <property type="entry name" value="Zn_M74/Hedgehog-like"/>
</dbReference>
<dbReference type="GO" id="GO:0008233">
    <property type="term" value="F:peptidase activity"/>
    <property type="evidence" value="ECO:0007669"/>
    <property type="project" value="InterPro"/>
</dbReference>
<dbReference type="InterPro" id="IPR039561">
    <property type="entry name" value="Peptidase_M15C"/>
</dbReference>
<evidence type="ECO:0000313" key="2">
    <source>
        <dbReference type="EMBL" id="DAF96790.1"/>
    </source>
</evidence>
<reference evidence="2" key="1">
    <citation type="journal article" date="2021" name="Proc. Natl. Acad. Sci. U.S.A.">
        <title>A Catalog of Tens of Thousands of Viruses from Human Metagenomes Reveals Hidden Associations with Chronic Diseases.</title>
        <authorList>
            <person name="Tisza M.J."/>
            <person name="Buck C.B."/>
        </authorList>
    </citation>
    <scope>NUCLEOTIDE SEQUENCE</scope>
    <source>
        <strain evidence="2">CtQyH19</strain>
    </source>
</reference>
<protein>
    <submittedName>
        <fullName evidence="2">L alanyl D glutamate peptidase endolysin</fullName>
    </submittedName>
</protein>
<dbReference type="Pfam" id="PF13539">
    <property type="entry name" value="Peptidase_M15_4"/>
    <property type="match status" value="1"/>
</dbReference>
<accession>A0A8S5UQZ1</accession>
<dbReference type="CDD" id="cd14845">
    <property type="entry name" value="L-Ala-D-Glu_peptidase_like"/>
    <property type="match status" value="1"/>
</dbReference>
<organism evidence="2">
    <name type="scientific">Podoviridae sp. ctQyH19</name>
    <dbReference type="NCBI Taxonomy" id="2825249"/>
    <lineage>
        <taxon>Viruses</taxon>
        <taxon>Duplodnaviria</taxon>
        <taxon>Heunggongvirae</taxon>
        <taxon>Uroviricota</taxon>
        <taxon>Caudoviricetes</taxon>
    </lineage>
</organism>
<dbReference type="Gene3D" id="3.30.1380.10">
    <property type="match status" value="1"/>
</dbReference>
<name>A0A8S5UQZ1_9CAUD</name>
<feature type="domain" description="Peptidase M15C" evidence="1">
    <location>
        <begin position="90"/>
        <end position="150"/>
    </location>
</feature>
<evidence type="ECO:0000259" key="1">
    <source>
        <dbReference type="Pfam" id="PF13539"/>
    </source>
</evidence>
<dbReference type="EMBL" id="BK016121">
    <property type="protein sequence ID" value="DAF96790.1"/>
    <property type="molecule type" value="Genomic_DNA"/>
</dbReference>
<dbReference type="SUPFAM" id="SSF55166">
    <property type="entry name" value="Hedgehog/DD-peptidase"/>
    <property type="match status" value="1"/>
</dbReference>
<proteinExistence type="predicted"/>
<sequence>METKKIQYKLGERSLKNLQGVHPDLVKVMKTAITNSPVDFTITNGLRTTAEQQAIYAKGRTKPGPIVTYADGVRNLSNHQDEADGKKDGLGSAVDLYPFFLGQVQVNHKDTIARLKEIAAHIKKTAQELGIAIEWGGDWVKPYDPPHFQLKRKK</sequence>